<name>A0A2T6A961_9RHOB</name>
<keyword evidence="2" id="KW-0808">Transferase</keyword>
<dbReference type="RefSeq" id="WP_158274101.1">
    <property type="nucleotide sequence ID" value="NZ_BMEZ01000033.1"/>
</dbReference>
<sequence length="389" mass="42928">MSQDTAGVSPRTAYVATHHWVPNFGANLQALATARALGRKGIDVQFIDFRPADLIEKYEGIIPAEQLAAHEGFVSEHLPLSPRITTQAEFEEMIQESPRDLFVTGSDAVFRLDPSSQRADLVFPNPYWLCGAEKLPGARLAALSPSAMGADFGRLPETTRSGIRAQLENFDHVSVRDAWSGKQLRASGFTGAMTEVPDPVFSLGEMVSKMREERPGGRPYILVCPPRKTDAGWAAAFTELADAAGYDTVSLPLPEGHTHAGTTRQPGFPLPPLDWMRLIAGAEGYVGVRFHPVVVSLLAGIPVVAFDMYHSHPLQRHRSKTWLLLREVGMQRHAHSIRTHRFLTPRRVLRQLERQRAGLGARKARVAALQRRYQDYVDLFTAPTTGAAS</sequence>
<dbReference type="EMBL" id="QBKN01000034">
    <property type="protein sequence ID" value="PTX40361.1"/>
    <property type="molecule type" value="Genomic_DNA"/>
</dbReference>
<dbReference type="OrthoDB" id="9799278at2"/>
<organism evidence="2 3">
    <name type="scientific">Allosediminivita pacifica</name>
    <dbReference type="NCBI Taxonomy" id="1267769"/>
    <lineage>
        <taxon>Bacteria</taxon>
        <taxon>Pseudomonadati</taxon>
        <taxon>Pseudomonadota</taxon>
        <taxon>Alphaproteobacteria</taxon>
        <taxon>Rhodobacterales</taxon>
        <taxon>Paracoccaceae</taxon>
        <taxon>Allosediminivita</taxon>
    </lineage>
</organism>
<dbReference type="AlphaFoldDB" id="A0A2T6A961"/>
<feature type="domain" description="Polysaccharide pyruvyl transferase" evidence="1">
    <location>
        <begin position="23"/>
        <end position="307"/>
    </location>
</feature>
<protein>
    <submittedName>
        <fullName evidence="2">Polysaccharide pyruvyl transferase WcaK-like protein</fullName>
    </submittedName>
</protein>
<reference evidence="2 3" key="1">
    <citation type="submission" date="2018-04" db="EMBL/GenBank/DDBJ databases">
        <title>Genomic Encyclopedia of Archaeal and Bacterial Type Strains, Phase II (KMG-II): from individual species to whole genera.</title>
        <authorList>
            <person name="Goeker M."/>
        </authorList>
    </citation>
    <scope>NUCLEOTIDE SEQUENCE [LARGE SCALE GENOMIC DNA]</scope>
    <source>
        <strain evidence="2 3">DSM 29329</strain>
    </source>
</reference>
<dbReference type="Proteomes" id="UP000244069">
    <property type="component" value="Unassembled WGS sequence"/>
</dbReference>
<gene>
    <name evidence="2" type="ORF">C8N44_13416</name>
</gene>
<evidence type="ECO:0000259" key="1">
    <source>
        <dbReference type="Pfam" id="PF04230"/>
    </source>
</evidence>
<keyword evidence="3" id="KW-1185">Reference proteome</keyword>
<accession>A0A2T6A961</accession>
<evidence type="ECO:0000313" key="3">
    <source>
        <dbReference type="Proteomes" id="UP000244069"/>
    </source>
</evidence>
<proteinExistence type="predicted"/>
<evidence type="ECO:0000313" key="2">
    <source>
        <dbReference type="EMBL" id="PTX40361.1"/>
    </source>
</evidence>
<dbReference type="GO" id="GO:0016740">
    <property type="term" value="F:transferase activity"/>
    <property type="evidence" value="ECO:0007669"/>
    <property type="project" value="UniProtKB-KW"/>
</dbReference>
<dbReference type="Pfam" id="PF04230">
    <property type="entry name" value="PS_pyruv_trans"/>
    <property type="match status" value="1"/>
</dbReference>
<comment type="caution">
    <text evidence="2">The sequence shown here is derived from an EMBL/GenBank/DDBJ whole genome shotgun (WGS) entry which is preliminary data.</text>
</comment>
<dbReference type="InterPro" id="IPR007345">
    <property type="entry name" value="Polysacch_pyruvyl_Trfase"/>
</dbReference>